<comment type="subcellular location">
    <subcellularLocation>
        <location evidence="1">Cell projection</location>
        <location evidence="1">Cilium</location>
    </subcellularLocation>
</comment>
<evidence type="ECO:0000256" key="2">
    <source>
        <dbReference type="ARBA" id="ARBA00009415"/>
    </source>
</evidence>
<reference evidence="6 7" key="1">
    <citation type="submission" date="2023-09" db="EMBL/GenBank/DDBJ databases">
        <title>Pangenome analysis of Batrachochytrium dendrobatidis and related Chytrids.</title>
        <authorList>
            <person name="Yacoub M.N."/>
            <person name="Stajich J.E."/>
            <person name="James T.Y."/>
        </authorList>
    </citation>
    <scope>NUCLEOTIDE SEQUENCE [LARGE SCALE GENOMIC DNA]</scope>
    <source>
        <strain evidence="6 7">JEL0888</strain>
    </source>
</reference>
<keyword evidence="3" id="KW-0969">Cilium</keyword>
<comment type="caution">
    <text evidence="6">The sequence shown here is derived from an EMBL/GenBank/DDBJ whole genome shotgun (WGS) entry which is preliminary data.</text>
</comment>
<dbReference type="PANTHER" id="PTHR16011">
    <property type="entry name" value="IFT57/HIPPI"/>
    <property type="match status" value="1"/>
</dbReference>
<dbReference type="Proteomes" id="UP001527925">
    <property type="component" value="Unassembled WGS sequence"/>
</dbReference>
<evidence type="ECO:0000256" key="1">
    <source>
        <dbReference type="ARBA" id="ARBA00004138"/>
    </source>
</evidence>
<evidence type="ECO:0000313" key="7">
    <source>
        <dbReference type="Proteomes" id="UP001527925"/>
    </source>
</evidence>
<dbReference type="EMBL" id="JADGIZ020000041">
    <property type="protein sequence ID" value="KAL2913821.1"/>
    <property type="molecule type" value="Genomic_DNA"/>
</dbReference>
<dbReference type="InterPro" id="IPR019530">
    <property type="entry name" value="Intra-flagellar_transport_57"/>
</dbReference>
<evidence type="ECO:0000256" key="3">
    <source>
        <dbReference type="ARBA" id="ARBA00023069"/>
    </source>
</evidence>
<name>A0ABR4N2P7_9FUNG</name>
<accession>A0ABR4N2P7</accession>
<feature type="region of interest" description="Disordered" evidence="5">
    <location>
        <begin position="196"/>
        <end position="249"/>
    </location>
</feature>
<sequence length="469" mass="51732">MSANRESVSSNEGIARSGSRGSVAVAGSAAGSAPGGVGAPAGQTQVAASIDDILDKLKCLGYAKQFCKPNNIRPFHRFYFAAPGPNPNEQFFHFALLVSWLMKLSRHAFEPPGQFDDPNAVSANIAAELKKIGVPFEFAPVKLRQAYGDAVLYVLQVLVDMAMAEARFTFQKPVHKIDEQVDCHVRGKLADAAYPEEAEVDANAEVTADSIEDSTPDPEDEEEMFLDSIQSSKKPEEAKAPSPIKPKTDPSEWKLEVERVTPMLKVQIPNDNKDWRIHFDQIDHHQKTINACMAETQSQLAKLHTEIEKTLEKIASREKYINTQFEPQARLQGRAAPDGGQAESGADASIGCSQIEQYRTLQDQSSDLKQKHSVASTNVTELTNELSRISEELDSVKSRMDDLGNGMTDSKPLVAIKQGLARLKAEIKQMDLRIGVIEHTLLHAKLKSKGPISMDPRFSVQVLSFYRMF</sequence>
<evidence type="ECO:0000256" key="5">
    <source>
        <dbReference type="SAM" id="MobiDB-lite"/>
    </source>
</evidence>
<keyword evidence="7" id="KW-1185">Reference proteome</keyword>
<evidence type="ECO:0000313" key="6">
    <source>
        <dbReference type="EMBL" id="KAL2913821.1"/>
    </source>
</evidence>
<dbReference type="PANTHER" id="PTHR16011:SF0">
    <property type="entry name" value="INTRAFLAGELLAR TRANSPORT PROTEIN 57 HOMOLOG"/>
    <property type="match status" value="1"/>
</dbReference>
<organism evidence="6 7">
    <name type="scientific">Polyrhizophydium stewartii</name>
    <dbReference type="NCBI Taxonomy" id="2732419"/>
    <lineage>
        <taxon>Eukaryota</taxon>
        <taxon>Fungi</taxon>
        <taxon>Fungi incertae sedis</taxon>
        <taxon>Chytridiomycota</taxon>
        <taxon>Chytridiomycota incertae sedis</taxon>
        <taxon>Chytridiomycetes</taxon>
        <taxon>Rhizophydiales</taxon>
        <taxon>Rhizophydiales incertae sedis</taxon>
        <taxon>Polyrhizophydium</taxon>
    </lineage>
</organism>
<feature type="compositionally biased region" description="Acidic residues" evidence="5">
    <location>
        <begin position="210"/>
        <end position="225"/>
    </location>
</feature>
<keyword evidence="4" id="KW-0966">Cell projection</keyword>
<evidence type="ECO:0008006" key="8">
    <source>
        <dbReference type="Google" id="ProtNLM"/>
    </source>
</evidence>
<comment type="similarity">
    <text evidence="2">Belongs to the IFT57 family.</text>
</comment>
<evidence type="ECO:0000256" key="4">
    <source>
        <dbReference type="ARBA" id="ARBA00023273"/>
    </source>
</evidence>
<proteinExistence type="inferred from homology"/>
<gene>
    <name evidence="6" type="ORF">HK105_206700</name>
</gene>
<protein>
    <recommendedName>
        <fullName evidence="8">Intraflagellar transport protein 57</fullName>
    </recommendedName>
</protein>
<dbReference type="Gene3D" id="1.10.287.1490">
    <property type="match status" value="1"/>
</dbReference>
<dbReference type="Pfam" id="PF10498">
    <property type="entry name" value="IFT57"/>
    <property type="match status" value="2"/>
</dbReference>